<feature type="compositionally biased region" description="Basic and acidic residues" evidence="1">
    <location>
        <begin position="1"/>
        <end position="13"/>
    </location>
</feature>
<keyword evidence="2" id="KW-0812">Transmembrane</keyword>
<sequence>MRIVRRTGERPDRGSGAGAARRAAGRPGLIATIVILWLVIAAIALTGTLIVAFSQEHPTRFAAPLKIFPVAQAIPGQQCPPGVQGMMGQSGIGPVCYELTTGITIKRVNDLHVERAKKAGGYAVSISLTPADGRALKRLTRNATGRMYALTVRDQVVAAPKVDAPITKGRVLITGDLSRSAAEDIVNRLKTGKGVPVPTPAPVYTPPAPTLTPPSTPTQTPTPTPDPTSTSTSSTSPTPAPTGTTSTPSPGATSTTSRSVSSV</sequence>
<accession>A0ABN0WD24</accession>
<evidence type="ECO:0000259" key="3">
    <source>
        <dbReference type="Pfam" id="PF22599"/>
    </source>
</evidence>
<evidence type="ECO:0000313" key="4">
    <source>
        <dbReference type="EMBL" id="GAA0333348.1"/>
    </source>
</evidence>
<feature type="domain" description="SecDF P1 head subdomain" evidence="3">
    <location>
        <begin position="96"/>
        <end position="192"/>
    </location>
</feature>
<dbReference type="Gene3D" id="3.30.1360.200">
    <property type="match status" value="1"/>
</dbReference>
<feature type="compositionally biased region" description="Pro residues" evidence="1">
    <location>
        <begin position="197"/>
        <end position="226"/>
    </location>
</feature>
<dbReference type="EMBL" id="BAAABM010000016">
    <property type="protein sequence ID" value="GAA0333348.1"/>
    <property type="molecule type" value="Genomic_DNA"/>
</dbReference>
<keyword evidence="2" id="KW-1133">Transmembrane helix</keyword>
<protein>
    <recommendedName>
        <fullName evidence="3">SecDF P1 head subdomain domain-containing protein</fullName>
    </recommendedName>
</protein>
<feature type="region of interest" description="Disordered" evidence="1">
    <location>
        <begin position="191"/>
        <end position="263"/>
    </location>
</feature>
<gene>
    <name evidence="4" type="ORF">GCM10010151_23900</name>
</gene>
<feature type="compositionally biased region" description="Low complexity" evidence="1">
    <location>
        <begin position="227"/>
        <end position="263"/>
    </location>
</feature>
<feature type="transmembrane region" description="Helical" evidence="2">
    <location>
        <begin position="29"/>
        <end position="53"/>
    </location>
</feature>
<reference evidence="4 5" key="1">
    <citation type="journal article" date="2019" name="Int. J. Syst. Evol. Microbiol.">
        <title>The Global Catalogue of Microorganisms (GCM) 10K type strain sequencing project: providing services to taxonomists for standard genome sequencing and annotation.</title>
        <authorList>
            <consortium name="The Broad Institute Genomics Platform"/>
            <consortium name="The Broad Institute Genome Sequencing Center for Infectious Disease"/>
            <person name="Wu L."/>
            <person name="Ma J."/>
        </authorList>
    </citation>
    <scope>NUCLEOTIDE SEQUENCE [LARGE SCALE GENOMIC DNA]</scope>
    <source>
        <strain evidence="4 5">JCM 3146</strain>
    </source>
</reference>
<dbReference type="Proteomes" id="UP001501822">
    <property type="component" value="Unassembled WGS sequence"/>
</dbReference>
<comment type="caution">
    <text evidence="4">The sequence shown here is derived from an EMBL/GenBank/DDBJ whole genome shotgun (WGS) entry which is preliminary data.</text>
</comment>
<proteinExistence type="predicted"/>
<keyword evidence="2" id="KW-0472">Membrane</keyword>
<dbReference type="InterPro" id="IPR054384">
    <property type="entry name" value="SecDF_P1_head"/>
</dbReference>
<evidence type="ECO:0000256" key="1">
    <source>
        <dbReference type="SAM" id="MobiDB-lite"/>
    </source>
</evidence>
<organism evidence="4 5">
    <name type="scientific">Actinoallomurus spadix</name>
    <dbReference type="NCBI Taxonomy" id="79912"/>
    <lineage>
        <taxon>Bacteria</taxon>
        <taxon>Bacillati</taxon>
        <taxon>Actinomycetota</taxon>
        <taxon>Actinomycetes</taxon>
        <taxon>Streptosporangiales</taxon>
        <taxon>Thermomonosporaceae</taxon>
        <taxon>Actinoallomurus</taxon>
    </lineage>
</organism>
<evidence type="ECO:0000256" key="2">
    <source>
        <dbReference type="SAM" id="Phobius"/>
    </source>
</evidence>
<keyword evidence="5" id="KW-1185">Reference proteome</keyword>
<feature type="region of interest" description="Disordered" evidence="1">
    <location>
        <begin position="1"/>
        <end position="21"/>
    </location>
</feature>
<name>A0ABN0WD24_9ACTN</name>
<dbReference type="Pfam" id="PF22599">
    <property type="entry name" value="SecDF_P1_head"/>
    <property type="match status" value="1"/>
</dbReference>
<evidence type="ECO:0000313" key="5">
    <source>
        <dbReference type="Proteomes" id="UP001501822"/>
    </source>
</evidence>